<accession>A0A2X0LFT6</accession>
<dbReference type="OrthoDB" id="2539193at2759"/>
<feature type="region of interest" description="Disordered" evidence="1">
    <location>
        <begin position="221"/>
        <end position="251"/>
    </location>
</feature>
<dbReference type="AlphaFoldDB" id="A0A2X0LFT6"/>
<name>A0A2X0LFT6_9BASI</name>
<dbReference type="EMBL" id="FMWP01000138">
    <property type="protein sequence ID" value="SDA03798.1"/>
    <property type="molecule type" value="Genomic_DNA"/>
</dbReference>
<keyword evidence="3" id="KW-1185">Reference proteome</keyword>
<gene>
    <name evidence="2" type="ORF">BZ3500_MVSOF-1268-A1-R1_CHR11-1G03238</name>
</gene>
<evidence type="ECO:0000313" key="2">
    <source>
        <dbReference type="EMBL" id="SDA03798.1"/>
    </source>
</evidence>
<reference evidence="3" key="1">
    <citation type="submission" date="2016-10" db="EMBL/GenBank/DDBJ databases">
        <authorList>
            <person name="Jeantristanb JTB J.-T."/>
            <person name="Ricardo R."/>
        </authorList>
    </citation>
    <scope>NUCLEOTIDE SEQUENCE [LARGE SCALE GENOMIC DNA]</scope>
</reference>
<proteinExistence type="predicted"/>
<protein>
    <submittedName>
        <fullName evidence="2">BZ3500_MvSof-1268-A1-R1_Chr11-1g03238 protein</fullName>
    </submittedName>
</protein>
<feature type="compositionally biased region" description="Basic residues" evidence="1">
    <location>
        <begin position="241"/>
        <end position="251"/>
    </location>
</feature>
<organism evidence="2 3">
    <name type="scientific">Microbotryum saponariae</name>
    <dbReference type="NCBI Taxonomy" id="289078"/>
    <lineage>
        <taxon>Eukaryota</taxon>
        <taxon>Fungi</taxon>
        <taxon>Dikarya</taxon>
        <taxon>Basidiomycota</taxon>
        <taxon>Pucciniomycotina</taxon>
        <taxon>Microbotryomycetes</taxon>
        <taxon>Microbotryales</taxon>
        <taxon>Microbotryaceae</taxon>
        <taxon>Microbotryum</taxon>
    </lineage>
</organism>
<dbReference type="Proteomes" id="UP000249723">
    <property type="component" value="Unassembled WGS sequence"/>
</dbReference>
<evidence type="ECO:0000256" key="1">
    <source>
        <dbReference type="SAM" id="MobiDB-lite"/>
    </source>
</evidence>
<evidence type="ECO:0000313" key="3">
    <source>
        <dbReference type="Proteomes" id="UP000249723"/>
    </source>
</evidence>
<sequence>MGIPLRVVLDKHDRFLPETISEFYCFLGRQQEAFHYHESEVIWHAVSGARWEELDTYIKAFEEHSEQRWEEARGNLSYNIFSAAVRNDWKDLWRFAPTNGPLMCQIEQWTGIYMHRIRKVYILQCNKNFPSIDPPLRESDNLAVRLAPYGGLPSWAPDRREWFQNFGCTIATRSHPGYLSNDEIDHIRRRGVHFGLDPVIGFKSVVDTRAEASTEVMGLPELLPDSNSETDKVENVDAKSGQRRPRTLSRL</sequence>